<comment type="caution">
    <text evidence="3">The sequence shown here is derived from an EMBL/GenBank/DDBJ whole genome shotgun (WGS) entry which is preliminary data.</text>
</comment>
<gene>
    <name evidence="3" type="ORF">CKAN_02664200</name>
</gene>
<dbReference type="EMBL" id="QPKB01000012">
    <property type="protein sequence ID" value="RWR97222.1"/>
    <property type="molecule type" value="Genomic_DNA"/>
</dbReference>
<evidence type="ECO:0000313" key="3">
    <source>
        <dbReference type="EMBL" id="RWR97222.1"/>
    </source>
</evidence>
<evidence type="ECO:0000256" key="1">
    <source>
        <dbReference type="SAM" id="MobiDB-lite"/>
    </source>
</evidence>
<organism evidence="3 4">
    <name type="scientific">Cinnamomum micranthum f. kanehirae</name>
    <dbReference type="NCBI Taxonomy" id="337451"/>
    <lineage>
        <taxon>Eukaryota</taxon>
        <taxon>Viridiplantae</taxon>
        <taxon>Streptophyta</taxon>
        <taxon>Embryophyta</taxon>
        <taxon>Tracheophyta</taxon>
        <taxon>Spermatophyta</taxon>
        <taxon>Magnoliopsida</taxon>
        <taxon>Magnoliidae</taxon>
        <taxon>Laurales</taxon>
        <taxon>Lauraceae</taxon>
        <taxon>Cinnamomum</taxon>
    </lineage>
</organism>
<protein>
    <submittedName>
        <fullName evidence="3">Serine/threonine-protein phosphatase 7 long form isoform X1</fullName>
    </submittedName>
</protein>
<sequence>MSQIDNFGVVRCFPTNPDYGQWDLDERQMQWVADADLYHLAQMRWMRIDHALIMGLIERWRPETNTFHLPSGNATITLEDVAYIYSLPIDGPPVTGWTYTHHEIDDLCWELLGVVLQMKEDYNGVSLKFTWLELVFCPTPEELREKEKPKPNGKKKKGKGDVKKKTTEAKDLYKTRAYLCFFFFVAG</sequence>
<feature type="region of interest" description="Disordered" evidence="1">
    <location>
        <begin position="144"/>
        <end position="164"/>
    </location>
</feature>
<name>A0A3S3NRI9_9MAGN</name>
<dbReference type="PANTHER" id="PTHR46033:SF8">
    <property type="entry name" value="PROTEIN MAINTENANCE OF MERISTEMS-LIKE"/>
    <property type="match status" value="1"/>
</dbReference>
<evidence type="ECO:0000259" key="2">
    <source>
        <dbReference type="Pfam" id="PF10536"/>
    </source>
</evidence>
<dbReference type="Proteomes" id="UP000283530">
    <property type="component" value="Unassembled WGS sequence"/>
</dbReference>
<reference evidence="3 4" key="1">
    <citation type="journal article" date="2019" name="Nat. Plants">
        <title>Stout camphor tree genome fills gaps in understanding of flowering plant genome evolution.</title>
        <authorList>
            <person name="Chaw S.M."/>
            <person name="Liu Y.C."/>
            <person name="Wu Y.W."/>
            <person name="Wang H.Y."/>
            <person name="Lin C.I."/>
            <person name="Wu C.S."/>
            <person name="Ke H.M."/>
            <person name="Chang L.Y."/>
            <person name="Hsu C.Y."/>
            <person name="Yang H.T."/>
            <person name="Sudianto E."/>
            <person name="Hsu M.H."/>
            <person name="Wu K.P."/>
            <person name="Wang L.N."/>
            <person name="Leebens-Mack J.H."/>
            <person name="Tsai I.J."/>
        </authorList>
    </citation>
    <scope>NUCLEOTIDE SEQUENCE [LARGE SCALE GENOMIC DNA]</scope>
    <source>
        <strain evidence="4">cv. Chaw 1501</strain>
        <tissue evidence="3">Young leaves</tissue>
    </source>
</reference>
<dbReference type="AlphaFoldDB" id="A0A3S3NRI9"/>
<dbReference type="InterPro" id="IPR044824">
    <property type="entry name" value="MAIN-like"/>
</dbReference>
<accession>A0A3S3NRI9</accession>
<feature type="domain" description="Aminotransferase-like plant mobile" evidence="2">
    <location>
        <begin position="37"/>
        <end position="179"/>
    </location>
</feature>
<dbReference type="InterPro" id="IPR019557">
    <property type="entry name" value="AminoTfrase-like_pln_mobile"/>
</dbReference>
<keyword evidence="4" id="KW-1185">Reference proteome</keyword>
<dbReference type="Pfam" id="PF10536">
    <property type="entry name" value="PMD"/>
    <property type="match status" value="1"/>
</dbReference>
<proteinExistence type="predicted"/>
<dbReference type="GO" id="GO:0010073">
    <property type="term" value="P:meristem maintenance"/>
    <property type="evidence" value="ECO:0007669"/>
    <property type="project" value="InterPro"/>
</dbReference>
<evidence type="ECO:0000313" key="4">
    <source>
        <dbReference type="Proteomes" id="UP000283530"/>
    </source>
</evidence>
<dbReference type="OrthoDB" id="1937804at2759"/>
<dbReference type="PANTHER" id="PTHR46033">
    <property type="entry name" value="PROTEIN MAIN-LIKE 2"/>
    <property type="match status" value="1"/>
</dbReference>